<dbReference type="AlphaFoldDB" id="A0A2T8ILT1"/>
<feature type="region of interest" description="Disordered" evidence="1">
    <location>
        <begin position="56"/>
        <end position="90"/>
    </location>
</feature>
<gene>
    <name evidence="2" type="ORF">PAHAL_5G308800</name>
</gene>
<proteinExistence type="predicted"/>
<feature type="compositionally biased region" description="Low complexity" evidence="1">
    <location>
        <begin position="57"/>
        <end position="74"/>
    </location>
</feature>
<evidence type="ECO:0000256" key="1">
    <source>
        <dbReference type="SAM" id="MobiDB-lite"/>
    </source>
</evidence>
<protein>
    <submittedName>
        <fullName evidence="2">Uncharacterized protein</fullName>
    </submittedName>
</protein>
<dbReference type="Gramene" id="PVH38633">
    <property type="protein sequence ID" value="PVH38633"/>
    <property type="gene ID" value="PAHAL_5G308800"/>
</dbReference>
<sequence>MRAVTQRKPVACAGVERSARGGRWRRGWRAREWFGRGRSTPKWREHAYASVGVTRQGRANTGSAAGSGGAAAQRAGRRCAGRSRAMREEL</sequence>
<accession>A0A2T8ILT1</accession>
<dbReference type="EMBL" id="CM008050">
    <property type="protein sequence ID" value="PVH38633.1"/>
    <property type="molecule type" value="Genomic_DNA"/>
</dbReference>
<evidence type="ECO:0000313" key="2">
    <source>
        <dbReference type="EMBL" id="PVH38633.1"/>
    </source>
</evidence>
<dbReference type="Proteomes" id="UP000243499">
    <property type="component" value="Chromosome 5"/>
</dbReference>
<reference evidence="2" key="1">
    <citation type="submission" date="2018-04" db="EMBL/GenBank/DDBJ databases">
        <title>WGS assembly of Panicum hallii.</title>
        <authorList>
            <person name="Lovell J."/>
            <person name="Jenkins J."/>
            <person name="Lowry D."/>
            <person name="Mamidi S."/>
            <person name="Sreedasyam A."/>
            <person name="Weng X."/>
            <person name="Barry K."/>
            <person name="Bonette J."/>
            <person name="Campitelli B."/>
            <person name="Daum C."/>
            <person name="Gordon S."/>
            <person name="Gould B."/>
            <person name="Lipzen A."/>
            <person name="Macqueen A."/>
            <person name="Palacio-Mejia J."/>
            <person name="Plott C."/>
            <person name="Shakirov E."/>
            <person name="Shu S."/>
            <person name="Yoshinaga Y."/>
            <person name="Zane M."/>
            <person name="Rokhsar D."/>
            <person name="Grimwood J."/>
            <person name="Schmutz J."/>
            <person name="Juenger T."/>
        </authorList>
    </citation>
    <scope>NUCLEOTIDE SEQUENCE [LARGE SCALE GENOMIC DNA]</scope>
    <source>
        <strain evidence="2">FIL2</strain>
    </source>
</reference>
<organism evidence="2">
    <name type="scientific">Panicum hallii</name>
    <dbReference type="NCBI Taxonomy" id="206008"/>
    <lineage>
        <taxon>Eukaryota</taxon>
        <taxon>Viridiplantae</taxon>
        <taxon>Streptophyta</taxon>
        <taxon>Embryophyta</taxon>
        <taxon>Tracheophyta</taxon>
        <taxon>Spermatophyta</taxon>
        <taxon>Magnoliopsida</taxon>
        <taxon>Liliopsida</taxon>
        <taxon>Poales</taxon>
        <taxon>Poaceae</taxon>
        <taxon>PACMAD clade</taxon>
        <taxon>Panicoideae</taxon>
        <taxon>Panicodae</taxon>
        <taxon>Paniceae</taxon>
        <taxon>Panicinae</taxon>
        <taxon>Panicum</taxon>
        <taxon>Panicum sect. Panicum</taxon>
    </lineage>
</organism>
<name>A0A2T8ILT1_9POAL</name>